<dbReference type="AlphaFoldDB" id="C9YHC9"/>
<dbReference type="Pfam" id="PF02625">
    <property type="entry name" value="XdhC_CoxI"/>
    <property type="match status" value="1"/>
</dbReference>
<proteinExistence type="predicted"/>
<feature type="domain" description="XdhC- CoxI" evidence="1">
    <location>
        <begin position="32"/>
        <end position="88"/>
    </location>
</feature>
<dbReference type="InterPro" id="IPR003777">
    <property type="entry name" value="XdhC_CoxI"/>
</dbReference>
<gene>
    <name evidence="3" type="ORF">Csp_B21790</name>
</gene>
<dbReference type="GO" id="GO:0016491">
    <property type="term" value="F:oxidoreductase activity"/>
    <property type="evidence" value="ECO:0007669"/>
    <property type="project" value="UniProtKB-KW"/>
</dbReference>
<protein>
    <recommendedName>
        <fullName evidence="4">Xanthine dehydrogenase accessory protein XdhC</fullName>
    </recommendedName>
</protein>
<keyword evidence="3" id="KW-0560">Oxidoreductase</keyword>
<dbReference type="Pfam" id="PF13478">
    <property type="entry name" value="XdhC_C"/>
    <property type="match status" value="1"/>
</dbReference>
<accession>C9YHC9</accession>
<dbReference type="PANTHER" id="PTHR30388">
    <property type="entry name" value="ALDEHYDE OXIDOREDUCTASE MOLYBDENUM COFACTOR ASSEMBLY PROTEIN"/>
    <property type="match status" value="1"/>
</dbReference>
<feature type="domain" description="XdhC Rossmann" evidence="2">
    <location>
        <begin position="140"/>
        <end position="285"/>
    </location>
</feature>
<dbReference type="InterPro" id="IPR027051">
    <property type="entry name" value="XdhC_Rossmann_dom"/>
</dbReference>
<evidence type="ECO:0008006" key="4">
    <source>
        <dbReference type="Google" id="ProtNLM"/>
    </source>
</evidence>
<dbReference type="Gene3D" id="3.40.50.720">
    <property type="entry name" value="NAD(P)-binding Rossmann-like Domain"/>
    <property type="match status" value="1"/>
</dbReference>
<evidence type="ECO:0000259" key="1">
    <source>
        <dbReference type="Pfam" id="PF02625"/>
    </source>
</evidence>
<dbReference type="InterPro" id="IPR052698">
    <property type="entry name" value="MoCofactor_Util/Proc"/>
</dbReference>
<name>C9YHC9_CURXX</name>
<dbReference type="EMBL" id="FN543108">
    <property type="protein sequence ID" value="CBA33990.1"/>
    <property type="molecule type" value="Genomic_DNA"/>
</dbReference>
<evidence type="ECO:0000313" key="3">
    <source>
        <dbReference type="EMBL" id="CBA33990.1"/>
    </source>
</evidence>
<dbReference type="NCBIfam" id="TIGR02964">
    <property type="entry name" value="xanthine_xdhC"/>
    <property type="match status" value="1"/>
</dbReference>
<dbReference type="InterPro" id="IPR014308">
    <property type="entry name" value="Xanthine_DH_XdhC"/>
</dbReference>
<organism evidence="3">
    <name type="scientific">Curvibacter symbiont subsp. Hydra magnipapillata</name>
    <dbReference type="NCBI Taxonomy" id="667019"/>
    <lineage>
        <taxon>Bacteria</taxon>
        <taxon>Pseudomonadati</taxon>
        <taxon>Pseudomonadota</taxon>
        <taxon>Betaproteobacteria</taxon>
        <taxon>Burkholderiales</taxon>
        <taxon>Comamonadaceae</taxon>
        <taxon>Curvibacter</taxon>
    </lineage>
</organism>
<evidence type="ECO:0000259" key="2">
    <source>
        <dbReference type="Pfam" id="PF13478"/>
    </source>
</evidence>
<sequence length="302" mass="32213">MCRKLCGSCRAPAQKRYPFVSSLRDLLNALEQGPAVLVTVLATRGSVPRDAGAWLSVSADGFVGTIGGGRLELDALALAGEMLTSHQAGRDTPATERRFALGPSLGQCCGGEVHLRFELVQAADAPALRERLAPRHWPLGLFGGGHVGQALVQVMERLPFDVTWVDSRDGVFPESVPANVRCEHSDPVQAAVADLPPGARVLIMSFSHAEDLDIVAACLTRQRTRWDLPYVGLIGSHTKWATFSRRLAERGFTEAELAHVTCPIGVPVVKDKRPEIIAVAVAAQLLQVTDDTVPIPAPGAAG</sequence>
<dbReference type="PANTHER" id="PTHR30388:SF6">
    <property type="entry name" value="XANTHINE DEHYDROGENASE SUBUNIT A-RELATED"/>
    <property type="match status" value="1"/>
</dbReference>
<reference evidence="3" key="1">
    <citation type="journal article" date="2010" name="Nature">
        <title>The Dynamic genome of Hydra.</title>
        <authorList>
            <person name="Chapman J.A."/>
            <person name="Kirkness E.F."/>
            <person name="Simakov O."/>
            <person name="Hampson S.E."/>
            <person name="Mitros T."/>
            <person name="Weinmaier T."/>
            <person name="Rattei T."/>
            <person name="Balasubramanian P.G."/>
            <person name="Borman J."/>
            <person name="Busam D."/>
            <person name="Disbennett K."/>
            <person name="Pfannkoch C."/>
            <person name="Sumin N."/>
            <person name="Sutton G."/>
            <person name="Viswanathan L."/>
            <person name="Walenz B."/>
            <person name="Goodstein D.M."/>
            <person name="Hellsten U."/>
            <person name="Kawashima T."/>
            <person name="Prochnik S.E."/>
            <person name="Putnam N.H."/>
            <person name="Shu S."/>
            <person name="Blumberg B."/>
            <person name="Dana C.E."/>
            <person name="Gee L."/>
            <person name="Kibler D.F."/>
            <person name="Law L."/>
            <person name="Lindgens D."/>
            <person name="Martinez D.E."/>
            <person name="Peng J."/>
            <person name="Wigge P.A."/>
            <person name="Bertulat B."/>
            <person name="Guder C."/>
            <person name="Nakamura Y."/>
            <person name="Ozbek S."/>
            <person name="Watanabe H."/>
            <person name="Khalturin K."/>
            <person name="Hemmrich G."/>
            <person name="Franke A."/>
            <person name="Augustin R."/>
            <person name="Fraune S."/>
            <person name="Hayakawa E."/>
            <person name="Hayakawa S."/>
            <person name="Hirose M."/>
            <person name="Hwang J."/>
            <person name="Ikeo K."/>
            <person name="Nishimiya-Fujisawa C."/>
            <person name="Ogura A."/>
            <person name="Takahashi T."/>
            <person name="Steinmetz P.R."/>
            <person name="Zhang X."/>
            <person name="Aufschnaiter R."/>
            <person name="Eder M.K."/>
            <person name="Gorny A.K."/>
            <person name="Salvenmoser W."/>
            <person name="Heimberg A.M."/>
            <person name="Wheeler B.M."/>
            <person name="Peterson K.J."/>
            <person name="Boettger A."/>
            <person name="Tischler P."/>
            <person name="Wolf A."/>
            <person name="Gojobori T."/>
            <person name="Remington K.A."/>
            <person name="Strausberg R.L."/>
            <person name="Venter J."/>
            <person name="Technau U."/>
            <person name="Hobmayer B."/>
            <person name="Bosch T.C."/>
            <person name="Holstein T.W."/>
            <person name="Fujisawa T."/>
            <person name="Bode H.R."/>
            <person name="David C.N."/>
            <person name="Rokhsar D.S."/>
            <person name="Steele R.E."/>
        </authorList>
    </citation>
    <scope>NUCLEOTIDE SEQUENCE</scope>
</reference>